<dbReference type="EMBL" id="CAJPVJ010005469">
    <property type="protein sequence ID" value="CAG2169564.1"/>
    <property type="molecule type" value="Genomic_DNA"/>
</dbReference>
<dbReference type="EMBL" id="OC920294">
    <property type="protein sequence ID" value="CAD7652377.1"/>
    <property type="molecule type" value="Genomic_DNA"/>
</dbReference>
<comment type="similarity">
    <text evidence="4">Belongs to the cytochrome P450 family.</text>
</comment>
<keyword evidence="9 13" id="KW-0408">Iron</keyword>
<evidence type="ECO:0000256" key="7">
    <source>
        <dbReference type="ARBA" id="ARBA00022824"/>
    </source>
</evidence>
<name>A0A7R9M2S0_9ACAR</name>
<dbReference type="PANTHER" id="PTHR24302">
    <property type="entry name" value="CYTOCHROME P450 FAMILY 3"/>
    <property type="match status" value="1"/>
</dbReference>
<comment type="subcellular location">
    <subcellularLocation>
        <location evidence="3">Endoplasmic reticulum membrane</location>
    </subcellularLocation>
</comment>
<dbReference type="InterPro" id="IPR017972">
    <property type="entry name" value="Cyt_P450_CS"/>
</dbReference>
<evidence type="ECO:0000256" key="3">
    <source>
        <dbReference type="ARBA" id="ARBA00004586"/>
    </source>
</evidence>
<comment type="function">
    <text evidence="12">Cytochromes P450 are a group of heme-thiolate monooxygenases. They oxidize a variety of structurally unrelated compounds, including steroids, fatty acids, and xenobiotics.</text>
</comment>
<evidence type="ECO:0000256" key="10">
    <source>
        <dbReference type="ARBA" id="ARBA00023033"/>
    </source>
</evidence>
<keyword evidence="11" id="KW-0472">Membrane</keyword>
<dbReference type="InterPro" id="IPR036396">
    <property type="entry name" value="Cyt_P450_sf"/>
</dbReference>
<proteinExistence type="inferred from homology"/>
<comment type="cofactor">
    <cofactor evidence="1 13">
        <name>heme</name>
        <dbReference type="ChEBI" id="CHEBI:30413"/>
    </cofactor>
</comment>
<dbReference type="PRINTS" id="PR00385">
    <property type="entry name" value="P450"/>
</dbReference>
<evidence type="ECO:0008006" key="16">
    <source>
        <dbReference type="Google" id="ProtNLM"/>
    </source>
</evidence>
<evidence type="ECO:0000256" key="9">
    <source>
        <dbReference type="ARBA" id="ARBA00023004"/>
    </source>
</evidence>
<dbReference type="GO" id="GO:0005506">
    <property type="term" value="F:iron ion binding"/>
    <property type="evidence" value="ECO:0007669"/>
    <property type="project" value="InterPro"/>
</dbReference>
<evidence type="ECO:0000313" key="14">
    <source>
        <dbReference type="EMBL" id="CAD7652377.1"/>
    </source>
</evidence>
<evidence type="ECO:0000313" key="15">
    <source>
        <dbReference type="Proteomes" id="UP000728032"/>
    </source>
</evidence>
<organism evidence="14">
    <name type="scientific">Oppiella nova</name>
    <dbReference type="NCBI Taxonomy" id="334625"/>
    <lineage>
        <taxon>Eukaryota</taxon>
        <taxon>Metazoa</taxon>
        <taxon>Ecdysozoa</taxon>
        <taxon>Arthropoda</taxon>
        <taxon>Chelicerata</taxon>
        <taxon>Arachnida</taxon>
        <taxon>Acari</taxon>
        <taxon>Acariformes</taxon>
        <taxon>Sarcoptiformes</taxon>
        <taxon>Oribatida</taxon>
        <taxon>Brachypylina</taxon>
        <taxon>Oppioidea</taxon>
        <taxon>Oppiidae</taxon>
        <taxon>Oppiella</taxon>
    </lineage>
</organism>
<keyword evidence="10" id="KW-0503">Monooxygenase</keyword>
<keyword evidence="8" id="KW-0560">Oxidoreductase</keyword>
<evidence type="ECO:0000256" key="2">
    <source>
        <dbReference type="ARBA" id="ARBA00003690"/>
    </source>
</evidence>
<dbReference type="FunFam" id="1.10.630.10:FF:000003">
    <property type="entry name" value="cytochrome P450 3A12-like isoform X2"/>
    <property type="match status" value="1"/>
</dbReference>
<feature type="binding site" description="axial binding residue" evidence="13">
    <location>
        <position position="386"/>
    </location>
    <ligand>
        <name>heme</name>
        <dbReference type="ChEBI" id="CHEBI:30413"/>
    </ligand>
    <ligandPart>
        <name>Fe</name>
        <dbReference type="ChEBI" id="CHEBI:18248"/>
    </ligandPart>
</feature>
<evidence type="ECO:0000256" key="13">
    <source>
        <dbReference type="PIRSR" id="PIRSR602403-1"/>
    </source>
</evidence>
<dbReference type="Proteomes" id="UP000728032">
    <property type="component" value="Unassembled WGS sequence"/>
</dbReference>
<evidence type="ECO:0000256" key="5">
    <source>
        <dbReference type="ARBA" id="ARBA00022617"/>
    </source>
</evidence>
<keyword evidence="7" id="KW-0256">Endoplasmic reticulum</keyword>
<dbReference type="InterPro" id="IPR050705">
    <property type="entry name" value="Cytochrome_P450_3A"/>
</dbReference>
<dbReference type="Pfam" id="PF00067">
    <property type="entry name" value="p450"/>
    <property type="match status" value="4"/>
</dbReference>
<evidence type="ECO:0000256" key="11">
    <source>
        <dbReference type="ARBA" id="ARBA00023136"/>
    </source>
</evidence>
<dbReference type="PRINTS" id="PR00465">
    <property type="entry name" value="EP450IV"/>
</dbReference>
<sequence>MTYRASLSLIDQFAREILIDGKWKKTLYYWSERNIPGPKPIPIFGNYLNFFFKDLPHLELEWYHKYGRLYGTFAGEKRELMVSDPEIIKQLLVRDFYSIPNRRDIGTRLKVFMSVMFLSRDENWKRIRAIASSSFTSSKIKQTIGLINECCTDFIKHLGKMADNKSEIDLKLMTSAYTMDVIARCAFTSKTNTYEDPILEASDVTEAHHMVEGNDETKASIKAFSNVVEKKLTEDEIVGQCFQFFTAGFETTANTLAYCMYELAINPTLQDRLRDETKAAFNEKREINCEVLSRLPFIDALVSETLRCYPPLLRLERDVNQDIVLDKNGLKIEKGVIVQIPLYAIHHDPDNYSDPYYFNPDRFMPENRHNIKPYTYLPFGVGPRNCIGMRFGLLEMKLILAKISQQFVLKRVASTTIPVNFVKGRPVLLSKPISSLNLFNPDRFMPENRHNIKPYTYLPFGAGPRSCIGMRFALLEAKLALAHIIRRFNFIKIQNTDVPLQYKRAYRITTPKRSIIVLLYLSRGFSYWSKKGIKGPRPIPIFGNLLDFFIIPQPLQELKWFKKYGKIYGHYLGKTPVLNISDPELIKQIMVKDFHLFPNRTNFGRSSDAILSRTLVQLTGDDWKRVRSIVTPTFTSGKMKKMYPRIRECLTDFMNHLEGFAAKKEEVNVKDLYGNYTMDVIATCAFATKTDVHKALDNPFVVNARITFNQNPLRRIAQMMLPGFVQRRLGLSAPTTRDFFLGSIRQILSNRRQNQNQKYNDFLQLLIDVEKSNDITRDENDINESHHVNEGEEELAVERKALNINVVNKHLTENEILAQAMIFLLAGYETTGTLLSFCTYELALNPHVQEILNKEVNSAIDSNGEIDYDLLSRLPYLDSVISETLRLHSPAQRLSGQFKEELTGSLFNRVLHIY</sequence>
<evidence type="ECO:0000256" key="4">
    <source>
        <dbReference type="ARBA" id="ARBA00010617"/>
    </source>
</evidence>
<gene>
    <name evidence="14" type="ORF">ONB1V03_LOCUS9040</name>
</gene>
<dbReference type="InterPro" id="IPR001128">
    <property type="entry name" value="Cyt_P450"/>
</dbReference>
<protein>
    <recommendedName>
        <fullName evidence="16">Cytochrome P450</fullName>
    </recommendedName>
</protein>
<evidence type="ECO:0000256" key="6">
    <source>
        <dbReference type="ARBA" id="ARBA00022723"/>
    </source>
</evidence>
<reference evidence="14" key="1">
    <citation type="submission" date="2020-11" db="EMBL/GenBank/DDBJ databases">
        <authorList>
            <person name="Tran Van P."/>
        </authorList>
    </citation>
    <scope>NUCLEOTIDE SEQUENCE</scope>
</reference>
<evidence type="ECO:0000256" key="1">
    <source>
        <dbReference type="ARBA" id="ARBA00001971"/>
    </source>
</evidence>
<keyword evidence="5 13" id="KW-0349">Heme</keyword>
<comment type="function">
    <text evidence="2">May be involved in the metabolism of insect hormones and in the breakdown of synthetic insecticides.</text>
</comment>
<dbReference type="CDD" id="cd11055">
    <property type="entry name" value="CYP3A-like"/>
    <property type="match status" value="1"/>
</dbReference>
<accession>A0A7R9M2S0</accession>
<keyword evidence="6 13" id="KW-0479">Metal-binding</keyword>
<keyword evidence="15" id="KW-1185">Reference proteome</keyword>
<dbReference type="AlphaFoldDB" id="A0A7R9M2S0"/>
<dbReference type="GO" id="GO:0005789">
    <property type="term" value="C:endoplasmic reticulum membrane"/>
    <property type="evidence" value="ECO:0007669"/>
    <property type="project" value="UniProtKB-SubCell"/>
</dbReference>
<dbReference type="OrthoDB" id="6428965at2759"/>
<dbReference type="GO" id="GO:0016705">
    <property type="term" value="F:oxidoreductase activity, acting on paired donors, with incorporation or reduction of molecular oxygen"/>
    <property type="evidence" value="ECO:0007669"/>
    <property type="project" value="InterPro"/>
</dbReference>
<dbReference type="GO" id="GO:0020037">
    <property type="term" value="F:heme binding"/>
    <property type="evidence" value="ECO:0007669"/>
    <property type="project" value="InterPro"/>
</dbReference>
<dbReference type="PANTHER" id="PTHR24302:SF15">
    <property type="entry name" value="FATTY-ACID PEROXYGENASE"/>
    <property type="match status" value="1"/>
</dbReference>
<dbReference type="PROSITE" id="PS00086">
    <property type="entry name" value="CYTOCHROME_P450"/>
    <property type="match status" value="2"/>
</dbReference>
<dbReference type="SUPFAM" id="SSF48264">
    <property type="entry name" value="Cytochrome P450"/>
    <property type="match status" value="3"/>
</dbReference>
<evidence type="ECO:0000256" key="8">
    <source>
        <dbReference type="ARBA" id="ARBA00023002"/>
    </source>
</evidence>
<evidence type="ECO:0000256" key="12">
    <source>
        <dbReference type="ARBA" id="ARBA00043906"/>
    </source>
</evidence>
<dbReference type="InterPro" id="IPR002403">
    <property type="entry name" value="Cyt_P450_E_grp-IV"/>
</dbReference>
<dbReference type="Gene3D" id="1.10.630.10">
    <property type="entry name" value="Cytochrome P450"/>
    <property type="match status" value="4"/>
</dbReference>
<dbReference type="GO" id="GO:0008395">
    <property type="term" value="F:steroid hydroxylase activity"/>
    <property type="evidence" value="ECO:0007669"/>
    <property type="project" value="TreeGrafter"/>
</dbReference>